<protein>
    <submittedName>
        <fullName evidence="4">Tetratricopeptide repeat protein</fullName>
    </submittedName>
</protein>
<dbReference type="InterPro" id="IPR011990">
    <property type="entry name" value="TPR-like_helical_dom_sf"/>
</dbReference>
<keyword evidence="1" id="KW-0677">Repeat</keyword>
<dbReference type="SUPFAM" id="SSF52540">
    <property type="entry name" value="P-loop containing nucleoside triphosphate hydrolases"/>
    <property type="match status" value="1"/>
</dbReference>
<evidence type="ECO:0000256" key="1">
    <source>
        <dbReference type="ARBA" id="ARBA00022737"/>
    </source>
</evidence>
<organism evidence="4 5">
    <name type="scientific">Mucilaginibacter roseus</name>
    <dbReference type="NCBI Taxonomy" id="1528868"/>
    <lineage>
        <taxon>Bacteria</taxon>
        <taxon>Pseudomonadati</taxon>
        <taxon>Bacteroidota</taxon>
        <taxon>Sphingobacteriia</taxon>
        <taxon>Sphingobacteriales</taxon>
        <taxon>Sphingobacteriaceae</taxon>
        <taxon>Mucilaginibacter</taxon>
    </lineage>
</organism>
<feature type="domain" description="NB-ARC" evidence="3">
    <location>
        <begin position="181"/>
        <end position="258"/>
    </location>
</feature>
<dbReference type="Proteomes" id="UP001199919">
    <property type="component" value="Unassembled WGS sequence"/>
</dbReference>
<dbReference type="InterPro" id="IPR027417">
    <property type="entry name" value="P-loop_NTPase"/>
</dbReference>
<gene>
    <name evidence="4" type="ORF">LT679_00450</name>
</gene>
<reference evidence="4 5" key="1">
    <citation type="submission" date="2021-12" db="EMBL/GenBank/DDBJ databases">
        <title>Mucilaginibacter roseus genome.</title>
        <authorList>
            <person name="Ferreira J.R."/>
            <person name="Newman J.D."/>
        </authorList>
    </citation>
    <scope>NUCLEOTIDE SEQUENCE [LARGE SCALE GENOMIC DNA]</scope>
    <source>
        <strain evidence="4 5">LMG 28454</strain>
    </source>
</reference>
<evidence type="ECO:0000313" key="4">
    <source>
        <dbReference type="EMBL" id="MCD8739055.1"/>
    </source>
</evidence>
<keyword evidence="5" id="KW-1185">Reference proteome</keyword>
<sequence>MFYQYPAISDENLFQQLCKDIYNALYQTEDFQLYKTKGAAQFGIDSYSLRFRTVIQSKKKKLLRSDKAIEKELLADLKETLNLVKRLPFTFDELVFATNTKRYSVIEDYAAQQSQLLTFRIKFISWEELEVYISEYLTIRKKYYPQFDHEADEIPKILTTMPPVAANDVIGRAADLTRLEQLVTAGSPTILIHGMGGIGKTTLLKLAADALLENYDHILWIDYAADEQGNYENDFLIKSFIANPVLLKNLKLNFEPGIALENAMQILLNKLANMPGKNLLMVDNAPLSIMRVRNQLPGFPRWQALITSRIKIPFETIIELPLLDQDASVLLFQKFYLLESDVVTTKWIVEQIGNHTLTIELLAKTAQKRSFKLKELSQMLKEEGLNISRTAKVTTEHDPTGLPTHLMAYLKKIFSLAGLDTKQQHALSFFSVLRSDYVIYDDLKLLFAVLDDDNDFFDLITELAGRGWLLQENNSYTMHQVIQEVIREQLQPDPETVKPLIISLTDLLLIDWDGNPIKTKRFIAHAQHMINYIPCHSSEMATLCNALGLRLEDFDEFGPAVNNYHAAEAFYKTRAEEYEDDLAGIYNNLQSVYKTLGSIDNAIDYQYKALKIQERISQPPHFDIGASYNNLALLYDIKGNLNLALTLMEKSLAIAENAFSGEHPNLASTYSTYASLLSRIGEDNKALGYQLKAFEMRKRVLEAGHPQLDESRNNLAAVYEGLNQLDKAETLFNESLDFKKQYFGEESFTLGTTFNNLAAIYIKRRNYIKAEEYQLQAIALEINGLGEMHYEVANSYSTLAVIKDGLRQYHESIQCAEKAIEIYRYNFPGGHNNIEMYEQYIRMIQRKIPVASTNSIGRNQLCPCGSQKKYKHCCGRA</sequence>
<dbReference type="Pfam" id="PF13424">
    <property type="entry name" value="TPR_12"/>
    <property type="match status" value="2"/>
</dbReference>
<comment type="caution">
    <text evidence="4">The sequence shown here is derived from an EMBL/GenBank/DDBJ whole genome shotgun (WGS) entry which is preliminary data.</text>
</comment>
<evidence type="ECO:0000259" key="3">
    <source>
        <dbReference type="Pfam" id="PF00931"/>
    </source>
</evidence>
<evidence type="ECO:0000256" key="2">
    <source>
        <dbReference type="ARBA" id="ARBA00022803"/>
    </source>
</evidence>
<name>A0ABS8TZ41_9SPHI</name>
<evidence type="ECO:0000313" key="5">
    <source>
        <dbReference type="Proteomes" id="UP001199919"/>
    </source>
</evidence>
<keyword evidence="2" id="KW-0802">TPR repeat</keyword>
<dbReference type="SUPFAM" id="SSF48452">
    <property type="entry name" value="TPR-like"/>
    <property type="match status" value="2"/>
</dbReference>
<dbReference type="RefSeq" id="WP_232174930.1">
    <property type="nucleotide sequence ID" value="NZ_JAJPWV010000001.1"/>
</dbReference>
<dbReference type="Gene3D" id="3.40.50.300">
    <property type="entry name" value="P-loop containing nucleotide triphosphate hydrolases"/>
    <property type="match status" value="1"/>
</dbReference>
<dbReference type="EMBL" id="JAJPWV010000001">
    <property type="protein sequence ID" value="MCD8739055.1"/>
    <property type="molecule type" value="Genomic_DNA"/>
</dbReference>
<dbReference type="PANTHER" id="PTHR45641:SF19">
    <property type="entry name" value="NEPHROCYSTIN-3"/>
    <property type="match status" value="1"/>
</dbReference>
<dbReference type="InterPro" id="IPR004027">
    <property type="entry name" value="SEC_C_motif"/>
</dbReference>
<accession>A0ABS8TZ41</accession>
<dbReference type="InterPro" id="IPR002182">
    <property type="entry name" value="NB-ARC"/>
</dbReference>
<dbReference type="SMART" id="SM00028">
    <property type="entry name" value="TPR"/>
    <property type="match status" value="5"/>
</dbReference>
<dbReference type="Pfam" id="PF02810">
    <property type="entry name" value="SEC-C"/>
    <property type="match status" value="1"/>
</dbReference>
<dbReference type="Gene3D" id="1.25.40.10">
    <property type="entry name" value="Tetratricopeptide repeat domain"/>
    <property type="match status" value="2"/>
</dbReference>
<dbReference type="Pfam" id="PF13181">
    <property type="entry name" value="TPR_8"/>
    <property type="match status" value="1"/>
</dbReference>
<dbReference type="PANTHER" id="PTHR45641">
    <property type="entry name" value="TETRATRICOPEPTIDE REPEAT PROTEIN (AFU_ORTHOLOGUE AFUA_6G03870)"/>
    <property type="match status" value="1"/>
</dbReference>
<dbReference type="InterPro" id="IPR019734">
    <property type="entry name" value="TPR_rpt"/>
</dbReference>
<proteinExistence type="predicted"/>
<dbReference type="SUPFAM" id="SSF103642">
    <property type="entry name" value="Sec-C motif"/>
    <property type="match status" value="1"/>
</dbReference>
<dbReference type="Pfam" id="PF00931">
    <property type="entry name" value="NB-ARC"/>
    <property type="match status" value="1"/>
</dbReference>
<dbReference type="Pfam" id="PF13374">
    <property type="entry name" value="TPR_10"/>
    <property type="match status" value="1"/>
</dbReference>